<feature type="domain" description="RNase H type-1" evidence="1">
    <location>
        <begin position="52"/>
        <end position="103"/>
    </location>
</feature>
<proteinExistence type="predicted"/>
<dbReference type="SUPFAM" id="SSF53098">
    <property type="entry name" value="Ribonuclease H-like"/>
    <property type="match status" value="1"/>
</dbReference>
<dbReference type="Pfam" id="PF13456">
    <property type="entry name" value="RVT_3"/>
    <property type="match status" value="1"/>
</dbReference>
<name>A0ABR0Q233_GOSAR</name>
<dbReference type="EMBL" id="JARKNE010000005">
    <property type="protein sequence ID" value="KAK5833370.1"/>
    <property type="molecule type" value="Genomic_DNA"/>
</dbReference>
<dbReference type="CDD" id="cd06222">
    <property type="entry name" value="RNase_H_like"/>
    <property type="match status" value="1"/>
</dbReference>
<dbReference type="InterPro" id="IPR053151">
    <property type="entry name" value="RNase_H-like"/>
</dbReference>
<comment type="caution">
    <text evidence="2">The sequence shown here is derived from an EMBL/GenBank/DDBJ whole genome shotgun (WGS) entry which is preliminary data.</text>
</comment>
<dbReference type="InterPro" id="IPR002156">
    <property type="entry name" value="RNaseH_domain"/>
</dbReference>
<dbReference type="PANTHER" id="PTHR47723:SF19">
    <property type="entry name" value="POLYNUCLEOTIDYL TRANSFERASE, RIBONUCLEASE H-LIKE SUPERFAMILY PROTEIN"/>
    <property type="match status" value="1"/>
</dbReference>
<dbReference type="Proteomes" id="UP001358586">
    <property type="component" value="Chromosome 5"/>
</dbReference>
<keyword evidence="3" id="KW-1185">Reference proteome</keyword>
<sequence length="179" mass="19675">MVGRVASPIYILGTSISWAKNIGFARIGMNLDIDDTSTSNWSPPKGGRVKVNSDGSVVIETGTATIGGVIRNAQGVWLLGFSQKIGNIIVCQAEARALLQGIHGYAERNRMTAIREIQRLGKMHCHIVFRHISRQQNTVADGMERLGQHSTSGLHAFIEPPRAVLQPFEQDKHGMLSFW</sequence>
<evidence type="ECO:0000313" key="2">
    <source>
        <dbReference type="EMBL" id="KAK5833370.1"/>
    </source>
</evidence>
<evidence type="ECO:0000313" key="3">
    <source>
        <dbReference type="Proteomes" id="UP001358586"/>
    </source>
</evidence>
<organism evidence="2 3">
    <name type="scientific">Gossypium arboreum</name>
    <name type="common">Tree cotton</name>
    <name type="synonym">Gossypium nanking</name>
    <dbReference type="NCBI Taxonomy" id="29729"/>
    <lineage>
        <taxon>Eukaryota</taxon>
        <taxon>Viridiplantae</taxon>
        <taxon>Streptophyta</taxon>
        <taxon>Embryophyta</taxon>
        <taxon>Tracheophyta</taxon>
        <taxon>Spermatophyta</taxon>
        <taxon>Magnoliopsida</taxon>
        <taxon>eudicotyledons</taxon>
        <taxon>Gunneridae</taxon>
        <taxon>Pentapetalae</taxon>
        <taxon>rosids</taxon>
        <taxon>malvids</taxon>
        <taxon>Malvales</taxon>
        <taxon>Malvaceae</taxon>
        <taxon>Malvoideae</taxon>
        <taxon>Gossypium</taxon>
    </lineage>
</organism>
<dbReference type="InterPro" id="IPR044730">
    <property type="entry name" value="RNase_H-like_dom_plant"/>
</dbReference>
<reference evidence="2 3" key="1">
    <citation type="submission" date="2023-03" db="EMBL/GenBank/DDBJ databases">
        <title>WGS of Gossypium arboreum.</title>
        <authorList>
            <person name="Yu D."/>
        </authorList>
    </citation>
    <scope>NUCLEOTIDE SEQUENCE [LARGE SCALE GENOMIC DNA]</scope>
    <source>
        <tissue evidence="2">Leaf</tissue>
    </source>
</reference>
<gene>
    <name evidence="2" type="ORF">PVK06_017195</name>
</gene>
<evidence type="ECO:0000259" key="1">
    <source>
        <dbReference type="Pfam" id="PF13456"/>
    </source>
</evidence>
<protein>
    <recommendedName>
        <fullName evidence="1">RNase H type-1 domain-containing protein</fullName>
    </recommendedName>
</protein>
<accession>A0ABR0Q233</accession>
<dbReference type="InterPro" id="IPR012337">
    <property type="entry name" value="RNaseH-like_sf"/>
</dbReference>
<dbReference type="PANTHER" id="PTHR47723">
    <property type="entry name" value="OS05G0353850 PROTEIN"/>
    <property type="match status" value="1"/>
</dbReference>